<name>A0A4V5PYW8_9BACL</name>
<reference evidence="1 2" key="1">
    <citation type="submission" date="2019-04" db="EMBL/GenBank/DDBJ databases">
        <title>Genome sequence of Bacillus hwajinpoensis strain Y2.</title>
        <authorList>
            <person name="Fair J.L."/>
            <person name="Maclea K.S."/>
        </authorList>
    </citation>
    <scope>NUCLEOTIDE SEQUENCE [LARGE SCALE GENOMIC DNA]</scope>
    <source>
        <strain evidence="1 2">Y2</strain>
    </source>
</reference>
<dbReference type="EMBL" id="SWFM01000001">
    <property type="protein sequence ID" value="TKD71638.1"/>
    <property type="molecule type" value="Genomic_DNA"/>
</dbReference>
<dbReference type="RefSeq" id="WP_136945506.1">
    <property type="nucleotide sequence ID" value="NZ_SWFM01000001.1"/>
</dbReference>
<dbReference type="Proteomes" id="UP000310541">
    <property type="component" value="Unassembled WGS sequence"/>
</dbReference>
<evidence type="ECO:0000313" key="2">
    <source>
        <dbReference type="Proteomes" id="UP000310541"/>
    </source>
</evidence>
<protein>
    <submittedName>
        <fullName evidence="1">Uncharacterized protein</fullName>
    </submittedName>
</protein>
<gene>
    <name evidence="1" type="ORF">FBF83_02210</name>
</gene>
<comment type="caution">
    <text evidence="1">The sequence shown here is derived from an EMBL/GenBank/DDBJ whole genome shotgun (WGS) entry which is preliminary data.</text>
</comment>
<evidence type="ECO:0000313" key="1">
    <source>
        <dbReference type="EMBL" id="TKD71638.1"/>
    </source>
</evidence>
<organism evidence="1 2">
    <name type="scientific">Guptibacillus hwajinpoensis</name>
    <dbReference type="NCBI Taxonomy" id="208199"/>
    <lineage>
        <taxon>Bacteria</taxon>
        <taxon>Bacillati</taxon>
        <taxon>Bacillota</taxon>
        <taxon>Bacilli</taxon>
        <taxon>Bacillales</taxon>
        <taxon>Guptibacillaceae</taxon>
        <taxon>Guptibacillus</taxon>
    </lineage>
</organism>
<accession>A0A4V5PYW8</accession>
<dbReference type="InterPro" id="IPR025619">
    <property type="entry name" value="YlzJ"/>
</dbReference>
<dbReference type="OrthoDB" id="1683573at2"/>
<sequence length="75" mass="8548">MILYTILPHEAVFPPDQSVYEQQNIIEWNGVELLVERTSLTECRVVQVLSTNPQDYLNESTQPGQMLTLSTSPLK</sequence>
<proteinExistence type="predicted"/>
<dbReference type="AlphaFoldDB" id="A0A4V5PYW8"/>
<dbReference type="Pfam" id="PF14035">
    <property type="entry name" value="YlzJ"/>
    <property type="match status" value="1"/>
</dbReference>